<evidence type="ECO:0000313" key="7">
    <source>
        <dbReference type="EMBL" id="CAB4587107.1"/>
    </source>
</evidence>
<feature type="transmembrane region" description="Helical" evidence="5">
    <location>
        <begin position="101"/>
        <end position="121"/>
    </location>
</feature>
<dbReference type="EMBL" id="CAFBQZ010000070">
    <property type="protein sequence ID" value="CAB5074177.1"/>
    <property type="molecule type" value="Genomic_DNA"/>
</dbReference>
<feature type="transmembrane region" description="Helical" evidence="5">
    <location>
        <begin position="71"/>
        <end position="89"/>
    </location>
</feature>
<organism evidence="8">
    <name type="scientific">freshwater metagenome</name>
    <dbReference type="NCBI Taxonomy" id="449393"/>
    <lineage>
        <taxon>unclassified sequences</taxon>
        <taxon>metagenomes</taxon>
        <taxon>ecological metagenomes</taxon>
    </lineage>
</organism>
<keyword evidence="3 5" id="KW-1133">Transmembrane helix</keyword>
<evidence type="ECO:0000313" key="9">
    <source>
        <dbReference type="EMBL" id="CAB4702832.1"/>
    </source>
</evidence>
<feature type="transmembrane region" description="Helical" evidence="5">
    <location>
        <begin position="179"/>
        <end position="199"/>
    </location>
</feature>
<dbReference type="InterPro" id="IPR035973">
    <property type="entry name" value="Cyt_c_oxidase_su3-like_sf"/>
</dbReference>
<proteinExistence type="predicted"/>
<dbReference type="SUPFAM" id="SSF81452">
    <property type="entry name" value="Cytochrome c oxidase subunit III-like"/>
    <property type="match status" value="1"/>
</dbReference>
<dbReference type="InterPro" id="IPR013833">
    <property type="entry name" value="Cyt_c_oxidase_su3_a-hlx"/>
</dbReference>
<evidence type="ECO:0000313" key="11">
    <source>
        <dbReference type="EMBL" id="CAB4807146.1"/>
    </source>
</evidence>
<evidence type="ECO:0000313" key="10">
    <source>
        <dbReference type="EMBL" id="CAB4785085.1"/>
    </source>
</evidence>
<comment type="subcellular location">
    <subcellularLocation>
        <location evidence="1">Membrane</location>
        <topology evidence="1">Multi-pass membrane protein</topology>
    </subcellularLocation>
</comment>
<dbReference type="GO" id="GO:0022904">
    <property type="term" value="P:respiratory electron transport chain"/>
    <property type="evidence" value="ECO:0007669"/>
    <property type="project" value="InterPro"/>
</dbReference>
<gene>
    <name evidence="7" type="ORF">UFOPK1773_00571</name>
    <name evidence="8" type="ORF">UFOPK2288_01027</name>
    <name evidence="9" type="ORF">UFOPK2589_00927</name>
    <name evidence="10" type="ORF">UFOPK2931_01021</name>
    <name evidence="11" type="ORF">UFOPK3056_00826</name>
    <name evidence="12" type="ORF">UFOPK4372_00827</name>
</gene>
<dbReference type="EMBL" id="CAEZZZ010000088">
    <property type="protein sequence ID" value="CAB4785085.1"/>
    <property type="molecule type" value="Genomic_DNA"/>
</dbReference>
<evidence type="ECO:0000256" key="2">
    <source>
        <dbReference type="ARBA" id="ARBA00022692"/>
    </source>
</evidence>
<evidence type="ECO:0000313" key="12">
    <source>
        <dbReference type="EMBL" id="CAB5074177.1"/>
    </source>
</evidence>
<sequence>MSVETHAHHEHPDVVGSRNRLGLILILVADIAMALSVLFVYFYLKGQNVNDMWLPAASEESPAVTALSSSGTWYVTALAGIGLLTHFYALKGVRAKNQTQLVLGGGLALVFSVAALVYQFIQISGAPFTTTSGAYASCYFLIAGLNTLHLVLTVFIALGNWNRSRLGIYKSDHWHVDIVNIWWIWMTVSSALGAFALSFG</sequence>
<evidence type="ECO:0000256" key="1">
    <source>
        <dbReference type="ARBA" id="ARBA00004141"/>
    </source>
</evidence>
<evidence type="ECO:0000256" key="4">
    <source>
        <dbReference type="ARBA" id="ARBA00023136"/>
    </source>
</evidence>
<dbReference type="AlphaFoldDB" id="A0A6J6MAG7"/>
<evidence type="ECO:0000259" key="6">
    <source>
        <dbReference type="PROSITE" id="PS50253"/>
    </source>
</evidence>
<name>A0A6J6MAG7_9ZZZZ</name>
<protein>
    <submittedName>
        <fullName evidence="8">Unannotated protein</fullName>
    </submittedName>
</protein>
<dbReference type="EMBL" id="CAEZWS010000064">
    <property type="protein sequence ID" value="CAB4670822.1"/>
    <property type="molecule type" value="Genomic_DNA"/>
</dbReference>
<dbReference type="InterPro" id="IPR000298">
    <property type="entry name" value="Cyt_c_oxidase-like_su3"/>
</dbReference>
<keyword evidence="2 5" id="KW-0812">Transmembrane</keyword>
<dbReference type="EMBL" id="CAEZXT010000061">
    <property type="protein sequence ID" value="CAB4702832.1"/>
    <property type="molecule type" value="Genomic_DNA"/>
</dbReference>
<accession>A0A6J6MAG7</accession>
<dbReference type="GO" id="GO:0016020">
    <property type="term" value="C:membrane"/>
    <property type="evidence" value="ECO:0007669"/>
    <property type="project" value="UniProtKB-SubCell"/>
</dbReference>
<feature type="domain" description="Heme-copper oxidase subunit III family profile" evidence="6">
    <location>
        <begin position="1"/>
        <end position="200"/>
    </location>
</feature>
<evidence type="ECO:0000313" key="8">
    <source>
        <dbReference type="EMBL" id="CAB4670822.1"/>
    </source>
</evidence>
<dbReference type="PROSITE" id="PS50253">
    <property type="entry name" value="COX3"/>
    <property type="match status" value="1"/>
</dbReference>
<feature type="transmembrane region" description="Helical" evidence="5">
    <location>
        <begin position="133"/>
        <end position="158"/>
    </location>
</feature>
<keyword evidence="4 5" id="KW-0472">Membrane</keyword>
<evidence type="ECO:0000256" key="5">
    <source>
        <dbReference type="SAM" id="Phobius"/>
    </source>
</evidence>
<dbReference type="Pfam" id="PF00510">
    <property type="entry name" value="COX3"/>
    <property type="match status" value="1"/>
</dbReference>
<evidence type="ECO:0000256" key="3">
    <source>
        <dbReference type="ARBA" id="ARBA00022989"/>
    </source>
</evidence>
<feature type="transmembrane region" description="Helical" evidence="5">
    <location>
        <begin position="21"/>
        <end position="44"/>
    </location>
</feature>
<dbReference type="EMBL" id="CAEZUA010000027">
    <property type="protein sequence ID" value="CAB4587107.1"/>
    <property type="molecule type" value="Genomic_DNA"/>
</dbReference>
<dbReference type="GO" id="GO:0004129">
    <property type="term" value="F:cytochrome-c oxidase activity"/>
    <property type="evidence" value="ECO:0007669"/>
    <property type="project" value="InterPro"/>
</dbReference>
<dbReference type="EMBL" id="CAFAAR010000080">
    <property type="protein sequence ID" value="CAB4807146.1"/>
    <property type="molecule type" value="Genomic_DNA"/>
</dbReference>
<dbReference type="Gene3D" id="1.20.120.80">
    <property type="entry name" value="Cytochrome c oxidase, subunit III, four-helix bundle"/>
    <property type="match status" value="1"/>
</dbReference>
<reference evidence="8" key="1">
    <citation type="submission" date="2020-05" db="EMBL/GenBank/DDBJ databases">
        <authorList>
            <person name="Chiriac C."/>
            <person name="Salcher M."/>
            <person name="Ghai R."/>
            <person name="Kavagutti S V."/>
        </authorList>
    </citation>
    <scope>NUCLEOTIDE SEQUENCE</scope>
</reference>